<dbReference type="InterPro" id="IPR001509">
    <property type="entry name" value="Epimerase_deHydtase"/>
</dbReference>
<keyword evidence="1" id="KW-0521">NADP</keyword>
<evidence type="ECO:0000256" key="2">
    <source>
        <dbReference type="ARBA" id="ARBA00023277"/>
    </source>
</evidence>
<evidence type="ECO:0000259" key="5">
    <source>
        <dbReference type="Pfam" id="PF01370"/>
    </source>
</evidence>
<reference evidence="6" key="1">
    <citation type="submission" date="2022-08" db="EMBL/GenBank/DDBJ databases">
        <title>Novel sulphate-reducing endosymbionts in the free-living metamonad Anaeramoeba.</title>
        <authorList>
            <person name="Jerlstrom-Hultqvist J."/>
            <person name="Cepicka I."/>
            <person name="Gallot-Lavallee L."/>
            <person name="Salas-Leiva D."/>
            <person name="Curtis B.A."/>
            <person name="Zahonova K."/>
            <person name="Pipaliya S."/>
            <person name="Dacks J."/>
            <person name="Roger A.J."/>
        </authorList>
    </citation>
    <scope>NUCLEOTIDE SEQUENCE</scope>
    <source>
        <strain evidence="6">Busselton2</strain>
    </source>
</reference>
<keyword evidence="3" id="KW-1133">Transmembrane helix</keyword>
<dbReference type="EMBL" id="JANTQA010000032">
    <property type="protein sequence ID" value="KAJ3438643.1"/>
    <property type="molecule type" value="Genomic_DNA"/>
</dbReference>
<dbReference type="Gene3D" id="3.40.50.720">
    <property type="entry name" value="NAD(P)-binding Rossmann-like Domain"/>
    <property type="match status" value="1"/>
</dbReference>
<proteinExistence type="predicted"/>
<evidence type="ECO:0000256" key="3">
    <source>
        <dbReference type="SAM" id="Phobius"/>
    </source>
</evidence>
<protein>
    <submittedName>
        <fullName evidence="6">Udp-glucose 4-epimerase</fullName>
    </submittedName>
</protein>
<feature type="signal peptide" evidence="4">
    <location>
        <begin position="1"/>
        <end position="23"/>
    </location>
</feature>
<gene>
    <name evidence="6" type="ORF">M0812_14653</name>
</gene>
<evidence type="ECO:0000256" key="1">
    <source>
        <dbReference type="ARBA" id="ARBA00022857"/>
    </source>
</evidence>
<sequence>MSVSKTILICCLLFLNCFLLIKCQTKTKSQGHTKENAKEQTIDRSLKDLVPYGLDLSTHRSNSSYVLVLGSGGLIGKNLVPALRKANYSVLEVTGRNHLDLRVENALTIFDNLEISMVYFLACEVGGSKFLSKKENSDIILKHNRQIHDCTFDYLEKRNLPFIFSSSSMVDDPSAYGTIKHEAEETISKLENGRIVRFWNVYGVEPIGLKTHVVPDWVQNCLLSINIPIVNSLLGSLPKLDEPALIHSLTDGNEKRQYLHTNDTVNGLILMMKHFNSIDFPVDLGTGVWSDLRQLGKVLLNASDNRCGVKFNEIKATERIIREPVLDTWFHRNYWLKEDFLSLEQGMKLVFNKMSKSFLINRTSKYRAILTVSLILIVFTIRLFF</sequence>
<dbReference type="PANTHER" id="PTHR43103">
    <property type="entry name" value="NUCLEOSIDE-DIPHOSPHATE-SUGAR EPIMERASE"/>
    <property type="match status" value="1"/>
</dbReference>
<name>A0AAV7ZAB1_9EUKA</name>
<evidence type="ECO:0000313" key="6">
    <source>
        <dbReference type="EMBL" id="KAJ3438643.1"/>
    </source>
</evidence>
<dbReference type="AlphaFoldDB" id="A0AAV7ZAB1"/>
<dbReference type="Pfam" id="PF01370">
    <property type="entry name" value="Epimerase"/>
    <property type="match status" value="1"/>
</dbReference>
<keyword evidence="3" id="KW-0472">Membrane</keyword>
<feature type="chain" id="PRO_5043899872" evidence="4">
    <location>
        <begin position="24"/>
        <end position="385"/>
    </location>
</feature>
<feature type="domain" description="NAD-dependent epimerase/dehydratase" evidence="5">
    <location>
        <begin position="66"/>
        <end position="278"/>
    </location>
</feature>
<dbReference type="SUPFAM" id="SSF51735">
    <property type="entry name" value="NAD(P)-binding Rossmann-fold domains"/>
    <property type="match status" value="1"/>
</dbReference>
<comment type="caution">
    <text evidence="6">The sequence shown here is derived from an EMBL/GenBank/DDBJ whole genome shotgun (WGS) entry which is preliminary data.</text>
</comment>
<organism evidence="6 7">
    <name type="scientific">Anaeramoeba flamelloides</name>
    <dbReference type="NCBI Taxonomy" id="1746091"/>
    <lineage>
        <taxon>Eukaryota</taxon>
        <taxon>Metamonada</taxon>
        <taxon>Anaeramoebidae</taxon>
        <taxon>Anaeramoeba</taxon>
    </lineage>
</organism>
<dbReference type="Proteomes" id="UP001146793">
    <property type="component" value="Unassembled WGS sequence"/>
</dbReference>
<accession>A0AAV7ZAB1</accession>
<feature type="transmembrane region" description="Helical" evidence="3">
    <location>
        <begin position="366"/>
        <end position="384"/>
    </location>
</feature>
<keyword evidence="3" id="KW-0812">Transmembrane</keyword>
<dbReference type="PANTHER" id="PTHR43103:SF3">
    <property type="entry name" value="ADP-L-GLYCERO-D-MANNO-HEPTOSE-6-EPIMERASE"/>
    <property type="match status" value="1"/>
</dbReference>
<dbReference type="InterPro" id="IPR036291">
    <property type="entry name" value="NAD(P)-bd_dom_sf"/>
</dbReference>
<evidence type="ECO:0000256" key="4">
    <source>
        <dbReference type="SAM" id="SignalP"/>
    </source>
</evidence>
<evidence type="ECO:0000313" key="7">
    <source>
        <dbReference type="Proteomes" id="UP001146793"/>
    </source>
</evidence>
<keyword evidence="2" id="KW-0119">Carbohydrate metabolism</keyword>
<keyword evidence="4" id="KW-0732">Signal</keyword>